<dbReference type="PANTHER" id="PTHR43674:SF2">
    <property type="entry name" value="BETA-UREIDOPROPIONASE"/>
    <property type="match status" value="1"/>
</dbReference>
<proteinExistence type="predicted"/>
<protein>
    <submittedName>
        <fullName evidence="3">Acyltransferase</fullName>
    </submittedName>
</protein>
<keyword evidence="3" id="KW-0012">Acyltransferase</keyword>
<reference evidence="3 4" key="1">
    <citation type="submission" date="2017-08" db="EMBL/GenBank/DDBJ databases">
        <title>Infants hospitalized years apart are colonized by the same room-sourced microbial strains.</title>
        <authorList>
            <person name="Brooks B."/>
            <person name="Olm M.R."/>
            <person name="Firek B.A."/>
            <person name="Baker R."/>
            <person name="Thomas B.C."/>
            <person name="Morowitz M.J."/>
            <person name="Banfield J.F."/>
        </authorList>
    </citation>
    <scope>NUCLEOTIDE SEQUENCE [LARGE SCALE GENOMIC DNA]</scope>
    <source>
        <strain evidence="3">S2_005_002_R2_29</strain>
    </source>
</reference>
<sequence>MHRQDPYTVGIIQMSMKPEPEANMLRAEELLREAKAKGVQVACLPELFRSYYFCQSENHDYFNLAEPLPGDTTQRIAGWAKELDMVIVASLFERRAAGMYHNTVVVFDADGTDLGKYRKMHIPDDPRYYEKFYFTPGDLGFKNFDTKYGRIGVLICWDQWFPEAARLTAMQGASVIFYPTAIGWHPAEKAEYGEEQWNKWQTVMRGHAVANNIFIAAPNRIGFEPETDGGGLEFFGHSFICDTSGRYIEHADETFEGVLTAVIDPKKVEKQRQYWPYFRDRRIDAYGKLLEHP</sequence>
<keyword evidence="3" id="KW-0808">Transferase</keyword>
<dbReference type="GO" id="GO:0016746">
    <property type="term" value="F:acyltransferase activity"/>
    <property type="evidence" value="ECO:0007669"/>
    <property type="project" value="UniProtKB-KW"/>
</dbReference>
<evidence type="ECO:0000256" key="1">
    <source>
        <dbReference type="ARBA" id="ARBA00022801"/>
    </source>
</evidence>
<dbReference type="CDD" id="cd07573">
    <property type="entry name" value="CPA"/>
    <property type="match status" value="1"/>
</dbReference>
<dbReference type="GO" id="GO:0050126">
    <property type="term" value="F:N-carbamoylputrescine amidase activity"/>
    <property type="evidence" value="ECO:0007669"/>
    <property type="project" value="TreeGrafter"/>
</dbReference>
<organism evidence="3 4">
    <name type="scientific">Micavibrio aeruginosavorus</name>
    <dbReference type="NCBI Taxonomy" id="349221"/>
    <lineage>
        <taxon>Bacteria</taxon>
        <taxon>Pseudomonadati</taxon>
        <taxon>Bdellovibrionota</taxon>
        <taxon>Bdellovibrionia</taxon>
        <taxon>Bdellovibrionales</taxon>
        <taxon>Pseudobdellovibrionaceae</taxon>
        <taxon>Micavibrio</taxon>
    </lineage>
</organism>
<feature type="domain" description="CN hydrolase" evidence="2">
    <location>
        <begin position="7"/>
        <end position="265"/>
    </location>
</feature>
<evidence type="ECO:0000313" key="3">
    <source>
        <dbReference type="EMBL" id="PZQ44752.1"/>
    </source>
</evidence>
<evidence type="ECO:0000313" key="4">
    <source>
        <dbReference type="Proteomes" id="UP000249417"/>
    </source>
</evidence>
<dbReference type="AlphaFoldDB" id="A0A2W5MU48"/>
<dbReference type="Pfam" id="PF00795">
    <property type="entry name" value="CN_hydrolase"/>
    <property type="match status" value="1"/>
</dbReference>
<feature type="non-terminal residue" evidence="3">
    <location>
        <position position="293"/>
    </location>
</feature>
<evidence type="ECO:0000259" key="2">
    <source>
        <dbReference type="PROSITE" id="PS50263"/>
    </source>
</evidence>
<dbReference type="Gene3D" id="3.60.110.10">
    <property type="entry name" value="Carbon-nitrogen hydrolase"/>
    <property type="match status" value="1"/>
</dbReference>
<dbReference type="PANTHER" id="PTHR43674">
    <property type="entry name" value="NITRILASE C965.09-RELATED"/>
    <property type="match status" value="1"/>
</dbReference>
<keyword evidence="1" id="KW-0378">Hydrolase</keyword>
<dbReference type="GO" id="GO:0033388">
    <property type="term" value="P:putrescine biosynthetic process from arginine"/>
    <property type="evidence" value="ECO:0007669"/>
    <property type="project" value="TreeGrafter"/>
</dbReference>
<dbReference type="PROSITE" id="PS50263">
    <property type="entry name" value="CN_HYDROLASE"/>
    <property type="match status" value="1"/>
</dbReference>
<gene>
    <name evidence="3" type="ORF">DI551_09450</name>
</gene>
<dbReference type="InterPro" id="IPR050345">
    <property type="entry name" value="Aliph_Amidase/BUP"/>
</dbReference>
<accession>A0A2W5MU48</accession>
<dbReference type="InterPro" id="IPR036526">
    <property type="entry name" value="C-N_Hydrolase_sf"/>
</dbReference>
<comment type="caution">
    <text evidence="3">The sequence shown here is derived from an EMBL/GenBank/DDBJ whole genome shotgun (WGS) entry which is preliminary data.</text>
</comment>
<dbReference type="EMBL" id="QFQB01000079">
    <property type="protein sequence ID" value="PZQ44752.1"/>
    <property type="molecule type" value="Genomic_DNA"/>
</dbReference>
<dbReference type="InterPro" id="IPR003010">
    <property type="entry name" value="C-N_Hydrolase"/>
</dbReference>
<dbReference type="FunFam" id="3.60.110.10:FF:000010">
    <property type="entry name" value="Carbon-nitrogen hydrolase"/>
    <property type="match status" value="1"/>
</dbReference>
<dbReference type="Proteomes" id="UP000249417">
    <property type="component" value="Unassembled WGS sequence"/>
</dbReference>
<name>A0A2W5MU48_9BACT</name>
<dbReference type="SUPFAM" id="SSF56317">
    <property type="entry name" value="Carbon-nitrogen hydrolase"/>
    <property type="match status" value="1"/>
</dbReference>